<reference evidence="1 2" key="1">
    <citation type="journal article" date="2017" name="BMC Genomics">
        <title>Genetic and functional characterisation of the lactococcal P335 phage-host interactions.</title>
        <authorList>
            <person name="Mahony J."/>
            <person name="Oliveira J."/>
            <person name="Collins B."/>
            <person name="Hanemaaijer L."/>
            <person name="Lugli G.A."/>
            <person name="Neve H."/>
            <person name="Ventura M."/>
            <person name="Kouwen T.R."/>
            <person name="Cambillau C."/>
            <person name="van Sinderen D."/>
        </authorList>
    </citation>
    <scope>NUCLEOTIDE SEQUENCE [LARGE SCALE GENOMIC DNA]</scope>
</reference>
<organism evidence="1 2">
    <name type="scientific">Lactococcus phage 50902</name>
    <dbReference type="NCBI Taxonomy" id="1868848"/>
    <lineage>
        <taxon>Viruses</taxon>
        <taxon>Duplodnaviria</taxon>
        <taxon>Heunggongvirae</taxon>
        <taxon>Uroviricota</taxon>
        <taxon>Caudoviricetes</taxon>
        <taxon>Vedamuthuvirus</taxon>
        <taxon>Vedamuthuvirus vv50902</taxon>
    </lineage>
</organism>
<gene>
    <name evidence="1" type="ORF">DS50902_27</name>
</gene>
<dbReference type="Proteomes" id="UP000225598">
    <property type="component" value="Segment"/>
</dbReference>
<evidence type="ECO:0000313" key="1">
    <source>
        <dbReference type="EMBL" id="ANT43417.1"/>
    </source>
</evidence>
<dbReference type="EMBL" id="KX160206">
    <property type="protein sequence ID" value="ANT43417.1"/>
    <property type="molecule type" value="Genomic_DNA"/>
</dbReference>
<protein>
    <submittedName>
        <fullName evidence="1">Terminase small subunit</fullName>
    </submittedName>
</protein>
<name>A0A1P8BKN2_9CAUD</name>
<accession>A0A1P8BKN2</accession>
<evidence type="ECO:0000313" key="2">
    <source>
        <dbReference type="Proteomes" id="UP000225598"/>
    </source>
</evidence>
<sequence length="136" mass="15439">MKQNGATSKYYTDPKIISSVLIMRNVERKTVREIAKIASLSQTTVTKIINDYSLTESFAEIVQKYLADNMGEAAAGILELARYGENERVRLDAWKMILGLGGVTIVEKQEVTNTINISQRSKEIQERIKERIKDEE</sequence>
<proteinExistence type="predicted"/>
<keyword evidence="2" id="KW-1185">Reference proteome</keyword>